<evidence type="ECO:0000313" key="5">
    <source>
        <dbReference type="Proteomes" id="UP000623842"/>
    </source>
</evidence>
<dbReference type="AlphaFoldDB" id="A0A919EP97"/>
<keyword evidence="1 2" id="KW-0732">Signal</keyword>
<name>A0A919EP97_9GAMM</name>
<dbReference type="Proteomes" id="UP000623842">
    <property type="component" value="Unassembled WGS sequence"/>
</dbReference>
<dbReference type="InterPro" id="IPR007055">
    <property type="entry name" value="BON_dom"/>
</dbReference>
<dbReference type="PANTHER" id="PTHR34606">
    <property type="entry name" value="BON DOMAIN-CONTAINING PROTEIN"/>
    <property type="match status" value="1"/>
</dbReference>
<dbReference type="NCBIfam" id="NF008247">
    <property type="entry name" value="PRK11023.1"/>
    <property type="match status" value="1"/>
</dbReference>
<dbReference type="PROSITE" id="PS50914">
    <property type="entry name" value="BON"/>
    <property type="match status" value="2"/>
</dbReference>
<sequence>MHKKSAKFLLVAASVALLQGCVAAAVVGVVGGATVANDNRSLGKQIDDHTIEFTAHARLAEAEGLTKNANLQVVSVNAKVLIVGQAPNTYLKDLAIKTLNQVDGVEFIHDQIRVSNTTSLTTRSNDVWLTSKVKTALFASDNLDATNIKVVTENGEVFLMGLITAPEAAQAIEIARHVGGVNRVFKMFEIIQ</sequence>
<dbReference type="PANTHER" id="PTHR34606:SF4">
    <property type="entry name" value="OUTER MEMBRANE LIPOPROTEIN DOLP"/>
    <property type="match status" value="1"/>
</dbReference>
<evidence type="ECO:0000256" key="1">
    <source>
        <dbReference type="ARBA" id="ARBA00022729"/>
    </source>
</evidence>
<comment type="caution">
    <text evidence="4">The sequence shown here is derived from an EMBL/GenBank/DDBJ whole genome shotgun (WGS) entry which is preliminary data.</text>
</comment>
<dbReference type="InterPro" id="IPR014004">
    <property type="entry name" value="Transpt-assoc_nodulatn_dom_bac"/>
</dbReference>
<protein>
    <submittedName>
        <fullName evidence="4">BON domain-containing protein</fullName>
    </submittedName>
</protein>
<feature type="domain" description="BON" evidence="3">
    <location>
        <begin position="125"/>
        <end position="192"/>
    </location>
</feature>
<accession>A0A919EP97</accession>
<evidence type="ECO:0000259" key="3">
    <source>
        <dbReference type="PROSITE" id="PS50914"/>
    </source>
</evidence>
<feature type="signal peptide" evidence="2">
    <location>
        <begin position="1"/>
        <end position="24"/>
    </location>
</feature>
<evidence type="ECO:0000256" key="2">
    <source>
        <dbReference type="SAM" id="SignalP"/>
    </source>
</evidence>
<feature type="chain" id="PRO_5037503570" evidence="2">
    <location>
        <begin position="25"/>
        <end position="192"/>
    </location>
</feature>
<dbReference type="EMBL" id="BNCK01000010">
    <property type="protein sequence ID" value="GHG04674.1"/>
    <property type="molecule type" value="Genomic_DNA"/>
</dbReference>
<evidence type="ECO:0000313" key="4">
    <source>
        <dbReference type="EMBL" id="GHG04674.1"/>
    </source>
</evidence>
<dbReference type="InterPro" id="IPR051686">
    <property type="entry name" value="Lipoprotein_DolP"/>
</dbReference>
<reference evidence="4" key="1">
    <citation type="journal article" date="2014" name="Int. J. Syst. Evol. Microbiol.">
        <title>Complete genome sequence of Corynebacterium casei LMG S-19264T (=DSM 44701T), isolated from a smear-ripened cheese.</title>
        <authorList>
            <consortium name="US DOE Joint Genome Institute (JGI-PGF)"/>
            <person name="Walter F."/>
            <person name="Albersmeier A."/>
            <person name="Kalinowski J."/>
            <person name="Ruckert C."/>
        </authorList>
    </citation>
    <scope>NUCLEOTIDE SEQUENCE</scope>
    <source>
        <strain evidence="4">KCTC 42731</strain>
    </source>
</reference>
<reference evidence="4" key="2">
    <citation type="submission" date="2020-09" db="EMBL/GenBank/DDBJ databases">
        <authorList>
            <person name="Sun Q."/>
            <person name="Kim S."/>
        </authorList>
    </citation>
    <scope>NUCLEOTIDE SEQUENCE</scope>
    <source>
        <strain evidence="4">KCTC 42731</strain>
    </source>
</reference>
<feature type="domain" description="BON" evidence="3">
    <location>
        <begin position="47"/>
        <end position="116"/>
    </location>
</feature>
<gene>
    <name evidence="4" type="ORF">GCM10017161_37830</name>
</gene>
<organism evidence="4 5">
    <name type="scientific">Thalassotalea marina</name>
    <dbReference type="NCBI Taxonomy" id="1673741"/>
    <lineage>
        <taxon>Bacteria</taxon>
        <taxon>Pseudomonadati</taxon>
        <taxon>Pseudomonadota</taxon>
        <taxon>Gammaproteobacteria</taxon>
        <taxon>Alteromonadales</taxon>
        <taxon>Colwelliaceae</taxon>
        <taxon>Thalassotalea</taxon>
    </lineage>
</organism>
<dbReference type="Pfam" id="PF04972">
    <property type="entry name" value="BON"/>
    <property type="match status" value="2"/>
</dbReference>
<dbReference type="PROSITE" id="PS51257">
    <property type="entry name" value="PROKAR_LIPOPROTEIN"/>
    <property type="match status" value="1"/>
</dbReference>
<proteinExistence type="predicted"/>
<dbReference type="RefSeq" id="WP_189773921.1">
    <property type="nucleotide sequence ID" value="NZ_BNCK01000010.1"/>
</dbReference>
<keyword evidence="5" id="KW-1185">Reference proteome</keyword>
<dbReference type="SMART" id="SM00749">
    <property type="entry name" value="BON"/>
    <property type="match status" value="2"/>
</dbReference>